<dbReference type="OMA" id="GHREGHP"/>
<evidence type="ECO:0000313" key="10">
    <source>
        <dbReference type="Proteomes" id="UP000001070"/>
    </source>
</evidence>
<evidence type="ECO:0000256" key="4">
    <source>
        <dbReference type="ARBA" id="ARBA00023136"/>
    </source>
</evidence>
<feature type="transmembrane region" description="Helical" evidence="7">
    <location>
        <begin position="411"/>
        <end position="434"/>
    </location>
</feature>
<dbReference type="KEGG" id="dgr:6570258"/>
<dbReference type="PhylomeDB" id="B4JZT1"/>
<comment type="subcellular location">
    <subcellularLocation>
        <location evidence="1">Membrane</location>
        <topology evidence="1">Multi-pass membrane protein</topology>
    </subcellularLocation>
</comment>
<evidence type="ECO:0000313" key="9">
    <source>
        <dbReference type="EMBL" id="EDV90947.1"/>
    </source>
</evidence>
<dbReference type="AlphaFoldDB" id="B4JZT1"/>
<feature type="transmembrane region" description="Helical" evidence="7">
    <location>
        <begin position="48"/>
        <end position="68"/>
    </location>
</feature>
<proteinExistence type="inferred from homology"/>
<dbReference type="GO" id="GO:0016020">
    <property type="term" value="C:membrane"/>
    <property type="evidence" value="ECO:0007669"/>
    <property type="project" value="UniProtKB-SubCell"/>
</dbReference>
<dbReference type="Pfam" id="PF01490">
    <property type="entry name" value="Aa_trans"/>
    <property type="match status" value="2"/>
</dbReference>
<feature type="transmembrane region" description="Helical" evidence="7">
    <location>
        <begin position="440"/>
        <end position="463"/>
    </location>
</feature>
<feature type="domain" description="Amino acid transporter transmembrane" evidence="8">
    <location>
        <begin position="17"/>
        <end position="71"/>
    </location>
</feature>
<accession>B4JZT1</accession>
<dbReference type="OrthoDB" id="294541at2759"/>
<feature type="domain" description="Amino acid transporter transmembrane" evidence="8">
    <location>
        <begin position="134"/>
        <end position="467"/>
    </location>
</feature>
<feature type="transmembrane region" description="Helical" evidence="7">
    <location>
        <begin position="282"/>
        <end position="303"/>
    </location>
</feature>
<evidence type="ECO:0000256" key="7">
    <source>
        <dbReference type="SAM" id="Phobius"/>
    </source>
</evidence>
<dbReference type="InParanoid" id="B4JZT1"/>
<keyword evidence="5" id="KW-0325">Glycoprotein</keyword>
<keyword evidence="3 7" id="KW-1133">Transmembrane helix</keyword>
<feature type="transmembrane region" description="Helical" evidence="7">
    <location>
        <begin position="20"/>
        <end position="42"/>
    </location>
</feature>
<gene>
    <name evidence="9" type="primary">Dgri\GH23942</name>
    <name evidence="9" type="ORF">Dgri_GH23942</name>
</gene>
<sequence>MQEARSIYPPTNADSYSNLVGFVFIFNLIVGTGALTLPAAFAKAGWCLSLLLLLLLAVISYITVTYVIEAMACANAIKSWQNLQALRHRRYSSESQEEQQFANTDSETVPLTIQQQSGEFHYYQLTHKFELGEMATMFFNDFGRILFYLCFIIYLYGDLTIYSAAVTRSLRDVICDYGHKNISILSTLETRSIYLPGDFESNNNRACWPQSETTISRKMIYRLILMGFTLIFGPLVFCGIQKTKYLQILTAICRWLAFALMICITIKMLATDGKRGHPNAANIYAIPALFGACVYSFMCHHSLPGLLAPLRSKCSVSSILSIDYIVICAFYLILALTGIFAFEHVQDLYTLNFLPDQFDDDGWLSQLLIVIDYFLSLFPVFTLSTSYPLIAITLKNNLQTLFLDMSRLESYNSFVCFLLPLLAILPPFCVAFFTENLSNLVAFTGSYAGVGIQYVIPVFLVYYSRRTCSELLGSGIPNHFRSSFRSNFWLVLVLSWSGLSMLLVTINLCT</sequence>
<dbReference type="PANTHER" id="PTHR16189:SF0">
    <property type="entry name" value="TRANSMEMBRANE PROTEIN 104"/>
    <property type="match status" value="1"/>
</dbReference>
<feature type="transmembrane region" description="Helical" evidence="7">
    <location>
        <begin position="145"/>
        <end position="165"/>
    </location>
</feature>
<dbReference type="STRING" id="7222.B4JZT1"/>
<protein>
    <submittedName>
        <fullName evidence="9">GH23942</fullName>
    </submittedName>
</protein>
<keyword evidence="2 7" id="KW-0812">Transmembrane</keyword>
<dbReference type="EMBL" id="CH916380">
    <property type="protein sequence ID" value="EDV90947.1"/>
    <property type="molecule type" value="Genomic_DNA"/>
</dbReference>
<evidence type="ECO:0000256" key="2">
    <source>
        <dbReference type="ARBA" id="ARBA00022692"/>
    </source>
</evidence>
<dbReference type="HOGENOM" id="CLU_025541_1_0_1"/>
<feature type="transmembrane region" description="Helical" evidence="7">
    <location>
        <begin position="488"/>
        <end position="508"/>
    </location>
</feature>
<dbReference type="Proteomes" id="UP000001070">
    <property type="component" value="Unassembled WGS sequence"/>
</dbReference>
<feature type="transmembrane region" description="Helical" evidence="7">
    <location>
        <begin position="362"/>
        <end position="390"/>
    </location>
</feature>
<name>B4JZT1_DROGR</name>
<evidence type="ECO:0000256" key="1">
    <source>
        <dbReference type="ARBA" id="ARBA00004141"/>
    </source>
</evidence>
<evidence type="ECO:0000256" key="3">
    <source>
        <dbReference type="ARBA" id="ARBA00022989"/>
    </source>
</evidence>
<comment type="similarity">
    <text evidence="6">Belongs to the TMEM104 family.</text>
</comment>
<feature type="transmembrane region" description="Helical" evidence="7">
    <location>
        <begin position="219"/>
        <end position="240"/>
    </location>
</feature>
<dbReference type="PANTHER" id="PTHR16189">
    <property type="entry name" value="TRANSMEMBRANE PROTEIN 104-RELATED"/>
    <property type="match status" value="1"/>
</dbReference>
<evidence type="ECO:0000256" key="5">
    <source>
        <dbReference type="ARBA" id="ARBA00023180"/>
    </source>
</evidence>
<reference evidence="9 10" key="1">
    <citation type="journal article" date="2007" name="Nature">
        <title>Evolution of genes and genomes on the Drosophila phylogeny.</title>
        <authorList>
            <consortium name="Drosophila 12 Genomes Consortium"/>
            <person name="Clark A.G."/>
            <person name="Eisen M.B."/>
            <person name="Smith D.R."/>
            <person name="Bergman C.M."/>
            <person name="Oliver B."/>
            <person name="Markow T.A."/>
            <person name="Kaufman T.C."/>
            <person name="Kellis M."/>
            <person name="Gelbart W."/>
            <person name="Iyer V.N."/>
            <person name="Pollard D.A."/>
            <person name="Sackton T.B."/>
            <person name="Larracuente A.M."/>
            <person name="Singh N.D."/>
            <person name="Abad J.P."/>
            <person name="Abt D.N."/>
            <person name="Adryan B."/>
            <person name="Aguade M."/>
            <person name="Akashi H."/>
            <person name="Anderson W.W."/>
            <person name="Aquadro C.F."/>
            <person name="Ardell D.H."/>
            <person name="Arguello R."/>
            <person name="Artieri C.G."/>
            <person name="Barbash D.A."/>
            <person name="Barker D."/>
            <person name="Barsanti P."/>
            <person name="Batterham P."/>
            <person name="Batzoglou S."/>
            <person name="Begun D."/>
            <person name="Bhutkar A."/>
            <person name="Blanco E."/>
            <person name="Bosak S.A."/>
            <person name="Bradley R.K."/>
            <person name="Brand A.D."/>
            <person name="Brent M.R."/>
            <person name="Brooks A.N."/>
            <person name="Brown R.H."/>
            <person name="Butlin R.K."/>
            <person name="Caggese C."/>
            <person name="Calvi B.R."/>
            <person name="Bernardo de Carvalho A."/>
            <person name="Caspi A."/>
            <person name="Castrezana S."/>
            <person name="Celniker S.E."/>
            <person name="Chang J.L."/>
            <person name="Chapple C."/>
            <person name="Chatterji S."/>
            <person name="Chinwalla A."/>
            <person name="Civetta A."/>
            <person name="Clifton S.W."/>
            <person name="Comeron J.M."/>
            <person name="Costello J.C."/>
            <person name="Coyne J.A."/>
            <person name="Daub J."/>
            <person name="David R.G."/>
            <person name="Delcher A.L."/>
            <person name="Delehaunty K."/>
            <person name="Do C.B."/>
            <person name="Ebling H."/>
            <person name="Edwards K."/>
            <person name="Eickbush T."/>
            <person name="Evans J.D."/>
            <person name="Filipski A."/>
            <person name="Findeiss S."/>
            <person name="Freyhult E."/>
            <person name="Fulton L."/>
            <person name="Fulton R."/>
            <person name="Garcia A.C."/>
            <person name="Gardiner A."/>
            <person name="Garfield D.A."/>
            <person name="Garvin B.E."/>
            <person name="Gibson G."/>
            <person name="Gilbert D."/>
            <person name="Gnerre S."/>
            <person name="Godfrey J."/>
            <person name="Good R."/>
            <person name="Gotea V."/>
            <person name="Gravely B."/>
            <person name="Greenberg A.J."/>
            <person name="Griffiths-Jones S."/>
            <person name="Gross S."/>
            <person name="Guigo R."/>
            <person name="Gustafson E.A."/>
            <person name="Haerty W."/>
            <person name="Hahn M.W."/>
            <person name="Halligan D.L."/>
            <person name="Halpern A.L."/>
            <person name="Halter G.M."/>
            <person name="Han M.V."/>
            <person name="Heger A."/>
            <person name="Hillier L."/>
            <person name="Hinrichs A.S."/>
            <person name="Holmes I."/>
            <person name="Hoskins R.A."/>
            <person name="Hubisz M.J."/>
            <person name="Hultmark D."/>
            <person name="Huntley M.A."/>
            <person name="Jaffe D.B."/>
            <person name="Jagadeeshan S."/>
            <person name="Jeck W.R."/>
            <person name="Johnson J."/>
            <person name="Jones C.D."/>
            <person name="Jordan W.C."/>
            <person name="Karpen G.H."/>
            <person name="Kataoka E."/>
            <person name="Keightley P.D."/>
            <person name="Kheradpour P."/>
            <person name="Kirkness E.F."/>
            <person name="Koerich L.B."/>
            <person name="Kristiansen K."/>
            <person name="Kudrna D."/>
            <person name="Kulathinal R.J."/>
            <person name="Kumar S."/>
            <person name="Kwok R."/>
            <person name="Lander E."/>
            <person name="Langley C.H."/>
            <person name="Lapoint R."/>
            <person name="Lazzaro B.P."/>
            <person name="Lee S.J."/>
            <person name="Levesque L."/>
            <person name="Li R."/>
            <person name="Lin C.F."/>
            <person name="Lin M.F."/>
            <person name="Lindblad-Toh K."/>
            <person name="Llopart A."/>
            <person name="Long M."/>
            <person name="Low L."/>
            <person name="Lozovsky E."/>
            <person name="Lu J."/>
            <person name="Luo M."/>
            <person name="Machado C.A."/>
            <person name="Makalowski W."/>
            <person name="Marzo M."/>
            <person name="Matsuda M."/>
            <person name="Matzkin L."/>
            <person name="McAllister B."/>
            <person name="McBride C.S."/>
            <person name="McKernan B."/>
            <person name="McKernan K."/>
            <person name="Mendez-Lago M."/>
            <person name="Minx P."/>
            <person name="Mollenhauer M.U."/>
            <person name="Montooth K."/>
            <person name="Mount S.M."/>
            <person name="Mu X."/>
            <person name="Myers E."/>
            <person name="Negre B."/>
            <person name="Newfeld S."/>
            <person name="Nielsen R."/>
            <person name="Noor M.A."/>
            <person name="O'Grady P."/>
            <person name="Pachter L."/>
            <person name="Papaceit M."/>
            <person name="Parisi M.J."/>
            <person name="Parisi M."/>
            <person name="Parts L."/>
            <person name="Pedersen J.S."/>
            <person name="Pesole G."/>
            <person name="Phillippy A.M."/>
            <person name="Ponting C.P."/>
            <person name="Pop M."/>
            <person name="Porcelli D."/>
            <person name="Powell J.R."/>
            <person name="Prohaska S."/>
            <person name="Pruitt K."/>
            <person name="Puig M."/>
            <person name="Quesneville H."/>
            <person name="Ram K.R."/>
            <person name="Rand D."/>
            <person name="Rasmussen M.D."/>
            <person name="Reed L.K."/>
            <person name="Reenan R."/>
            <person name="Reily A."/>
            <person name="Remington K.A."/>
            <person name="Rieger T.T."/>
            <person name="Ritchie M.G."/>
            <person name="Robin C."/>
            <person name="Rogers Y.H."/>
            <person name="Rohde C."/>
            <person name="Rozas J."/>
            <person name="Rubenfield M.J."/>
            <person name="Ruiz A."/>
            <person name="Russo S."/>
            <person name="Salzberg S.L."/>
            <person name="Sanchez-Gracia A."/>
            <person name="Saranga D.J."/>
            <person name="Sato H."/>
            <person name="Schaeffer S.W."/>
            <person name="Schatz M.C."/>
            <person name="Schlenke T."/>
            <person name="Schwartz R."/>
            <person name="Segarra C."/>
            <person name="Singh R.S."/>
            <person name="Sirot L."/>
            <person name="Sirota M."/>
            <person name="Sisneros N.B."/>
            <person name="Smith C.D."/>
            <person name="Smith T.F."/>
            <person name="Spieth J."/>
            <person name="Stage D.E."/>
            <person name="Stark A."/>
            <person name="Stephan W."/>
            <person name="Strausberg R.L."/>
            <person name="Strempel S."/>
            <person name="Sturgill D."/>
            <person name="Sutton G."/>
            <person name="Sutton G.G."/>
            <person name="Tao W."/>
            <person name="Teichmann S."/>
            <person name="Tobari Y.N."/>
            <person name="Tomimura Y."/>
            <person name="Tsolas J.M."/>
            <person name="Valente V.L."/>
            <person name="Venter E."/>
            <person name="Venter J.C."/>
            <person name="Vicario S."/>
            <person name="Vieira F.G."/>
            <person name="Vilella A.J."/>
            <person name="Villasante A."/>
            <person name="Walenz B."/>
            <person name="Wang J."/>
            <person name="Wasserman M."/>
            <person name="Watts T."/>
            <person name="Wilson D."/>
            <person name="Wilson R.K."/>
            <person name="Wing R.A."/>
            <person name="Wolfner M.F."/>
            <person name="Wong A."/>
            <person name="Wong G.K."/>
            <person name="Wu C.I."/>
            <person name="Wu G."/>
            <person name="Yamamoto D."/>
            <person name="Yang H.P."/>
            <person name="Yang S.P."/>
            <person name="Yorke J.A."/>
            <person name="Yoshida K."/>
            <person name="Zdobnov E."/>
            <person name="Zhang P."/>
            <person name="Zhang Y."/>
            <person name="Zimin A.V."/>
            <person name="Baldwin J."/>
            <person name="Abdouelleil A."/>
            <person name="Abdulkadir J."/>
            <person name="Abebe A."/>
            <person name="Abera B."/>
            <person name="Abreu J."/>
            <person name="Acer S.C."/>
            <person name="Aftuck L."/>
            <person name="Alexander A."/>
            <person name="An P."/>
            <person name="Anderson E."/>
            <person name="Anderson S."/>
            <person name="Arachi H."/>
            <person name="Azer M."/>
            <person name="Bachantsang P."/>
            <person name="Barry A."/>
            <person name="Bayul T."/>
            <person name="Berlin A."/>
            <person name="Bessette D."/>
            <person name="Bloom T."/>
            <person name="Blye J."/>
            <person name="Boguslavskiy L."/>
            <person name="Bonnet C."/>
            <person name="Boukhgalter B."/>
            <person name="Bourzgui I."/>
            <person name="Brown A."/>
            <person name="Cahill P."/>
            <person name="Channer S."/>
            <person name="Cheshatsang Y."/>
            <person name="Chuda L."/>
            <person name="Citroen M."/>
            <person name="Collymore A."/>
            <person name="Cooke P."/>
            <person name="Costello M."/>
            <person name="D'Aco K."/>
            <person name="Daza R."/>
            <person name="De Haan G."/>
            <person name="DeGray S."/>
            <person name="DeMaso C."/>
            <person name="Dhargay N."/>
            <person name="Dooley K."/>
            <person name="Dooley E."/>
            <person name="Doricent M."/>
            <person name="Dorje P."/>
            <person name="Dorjee K."/>
            <person name="Dupes A."/>
            <person name="Elong R."/>
            <person name="Falk J."/>
            <person name="Farina A."/>
            <person name="Faro S."/>
            <person name="Ferguson D."/>
            <person name="Fisher S."/>
            <person name="Foley C.D."/>
            <person name="Franke A."/>
            <person name="Friedrich D."/>
            <person name="Gadbois L."/>
            <person name="Gearin G."/>
            <person name="Gearin C.R."/>
            <person name="Giannoukos G."/>
            <person name="Goode T."/>
            <person name="Graham J."/>
            <person name="Grandbois E."/>
            <person name="Grewal S."/>
            <person name="Gyaltsen K."/>
            <person name="Hafez N."/>
            <person name="Hagos B."/>
            <person name="Hall J."/>
            <person name="Henson C."/>
            <person name="Hollinger A."/>
            <person name="Honan T."/>
            <person name="Huard M.D."/>
            <person name="Hughes L."/>
            <person name="Hurhula B."/>
            <person name="Husby M.E."/>
            <person name="Kamat A."/>
            <person name="Kanga B."/>
            <person name="Kashin S."/>
            <person name="Khazanovich D."/>
            <person name="Kisner P."/>
            <person name="Lance K."/>
            <person name="Lara M."/>
            <person name="Lee W."/>
            <person name="Lennon N."/>
            <person name="Letendre F."/>
            <person name="LeVine R."/>
            <person name="Lipovsky A."/>
            <person name="Liu X."/>
            <person name="Liu J."/>
            <person name="Liu S."/>
            <person name="Lokyitsang T."/>
            <person name="Lokyitsang Y."/>
            <person name="Lubonja R."/>
            <person name="Lui A."/>
            <person name="MacDonald P."/>
            <person name="Magnisalis V."/>
            <person name="Maru K."/>
            <person name="Matthews C."/>
            <person name="McCusker W."/>
            <person name="McDonough S."/>
            <person name="Mehta T."/>
            <person name="Meldrim J."/>
            <person name="Meneus L."/>
            <person name="Mihai O."/>
            <person name="Mihalev A."/>
            <person name="Mihova T."/>
            <person name="Mittelman R."/>
            <person name="Mlenga V."/>
            <person name="Montmayeur A."/>
            <person name="Mulrain L."/>
            <person name="Navidi A."/>
            <person name="Naylor J."/>
            <person name="Negash T."/>
            <person name="Nguyen T."/>
            <person name="Nguyen N."/>
            <person name="Nicol R."/>
            <person name="Norbu C."/>
            <person name="Norbu N."/>
            <person name="Novod N."/>
            <person name="O'Neill B."/>
            <person name="Osman S."/>
            <person name="Markiewicz E."/>
            <person name="Oyono O.L."/>
            <person name="Patti C."/>
            <person name="Phunkhang P."/>
            <person name="Pierre F."/>
            <person name="Priest M."/>
            <person name="Raghuraman S."/>
            <person name="Rege F."/>
            <person name="Reyes R."/>
            <person name="Rise C."/>
            <person name="Rogov P."/>
            <person name="Ross K."/>
            <person name="Ryan E."/>
            <person name="Settipalli S."/>
            <person name="Shea T."/>
            <person name="Sherpa N."/>
            <person name="Shi L."/>
            <person name="Shih D."/>
            <person name="Sparrow T."/>
            <person name="Spaulding J."/>
            <person name="Stalker J."/>
            <person name="Stange-Thomann N."/>
            <person name="Stavropoulos S."/>
            <person name="Stone C."/>
            <person name="Strader C."/>
            <person name="Tesfaye S."/>
            <person name="Thomson T."/>
            <person name="Thoulutsang Y."/>
            <person name="Thoulutsang D."/>
            <person name="Topham K."/>
            <person name="Topping I."/>
            <person name="Tsamla T."/>
            <person name="Vassiliev H."/>
            <person name="Vo A."/>
            <person name="Wangchuk T."/>
            <person name="Wangdi T."/>
            <person name="Weiand M."/>
            <person name="Wilkinson J."/>
            <person name="Wilson A."/>
            <person name="Yadav S."/>
            <person name="Young G."/>
            <person name="Yu Q."/>
            <person name="Zembek L."/>
            <person name="Zhong D."/>
            <person name="Zimmer A."/>
            <person name="Zwirko Z."/>
            <person name="Jaffe D.B."/>
            <person name="Alvarez P."/>
            <person name="Brockman W."/>
            <person name="Butler J."/>
            <person name="Chin C."/>
            <person name="Gnerre S."/>
            <person name="Grabherr M."/>
            <person name="Kleber M."/>
            <person name="Mauceli E."/>
            <person name="MacCallum I."/>
        </authorList>
    </citation>
    <scope>NUCLEOTIDE SEQUENCE [LARGE SCALE GENOMIC DNA]</scope>
    <source>
        <strain evidence="10">Tucson 15287-2541.00</strain>
    </source>
</reference>
<dbReference type="FunCoup" id="B4JZT1">
    <property type="interactions" value="103"/>
</dbReference>
<feature type="transmembrane region" description="Helical" evidence="7">
    <location>
        <begin position="324"/>
        <end position="342"/>
    </location>
</feature>
<evidence type="ECO:0000259" key="8">
    <source>
        <dbReference type="Pfam" id="PF01490"/>
    </source>
</evidence>
<dbReference type="eggNOG" id="KOG3832">
    <property type="taxonomic scope" value="Eukaryota"/>
</dbReference>
<keyword evidence="4 7" id="KW-0472">Membrane</keyword>
<evidence type="ECO:0000256" key="6">
    <source>
        <dbReference type="ARBA" id="ARBA00038166"/>
    </source>
</evidence>
<organism evidence="10">
    <name type="scientific">Drosophila grimshawi</name>
    <name type="common">Hawaiian fruit fly</name>
    <name type="synonym">Idiomyia grimshawi</name>
    <dbReference type="NCBI Taxonomy" id="7222"/>
    <lineage>
        <taxon>Eukaryota</taxon>
        <taxon>Metazoa</taxon>
        <taxon>Ecdysozoa</taxon>
        <taxon>Arthropoda</taxon>
        <taxon>Hexapoda</taxon>
        <taxon>Insecta</taxon>
        <taxon>Pterygota</taxon>
        <taxon>Neoptera</taxon>
        <taxon>Endopterygota</taxon>
        <taxon>Diptera</taxon>
        <taxon>Brachycera</taxon>
        <taxon>Muscomorpha</taxon>
        <taxon>Ephydroidea</taxon>
        <taxon>Drosophilidae</taxon>
        <taxon>Drosophila</taxon>
        <taxon>Hawaiian Drosophila</taxon>
    </lineage>
</organism>
<keyword evidence="10" id="KW-1185">Reference proteome</keyword>
<dbReference type="InterPro" id="IPR013057">
    <property type="entry name" value="AA_transpt_TM"/>
</dbReference>
<feature type="transmembrane region" description="Helical" evidence="7">
    <location>
        <begin position="252"/>
        <end position="270"/>
    </location>
</feature>